<dbReference type="PANTHER" id="PTHR43794">
    <property type="entry name" value="AMINOHYDROLASE SSNA-RELATED"/>
    <property type="match status" value="1"/>
</dbReference>
<dbReference type="InterPro" id="IPR032466">
    <property type="entry name" value="Metal_Hydrolase"/>
</dbReference>
<name>A0AAD6IRR8_DREDA</name>
<evidence type="ECO:0000259" key="1">
    <source>
        <dbReference type="Pfam" id="PF01979"/>
    </source>
</evidence>
<dbReference type="PANTHER" id="PTHR43794:SF5">
    <property type="entry name" value="CHLOROHYDROLASE FAMILY PROTEIN"/>
    <property type="match status" value="1"/>
</dbReference>
<dbReference type="AlphaFoldDB" id="A0AAD6IRR8"/>
<keyword evidence="3" id="KW-1185">Reference proteome</keyword>
<evidence type="ECO:0000313" key="2">
    <source>
        <dbReference type="EMBL" id="KAJ6256350.1"/>
    </source>
</evidence>
<protein>
    <submittedName>
        <fullName evidence="2">5-methylthioadenosine/S-adenosylhomocysteine deaminase</fullName>
    </submittedName>
</protein>
<dbReference type="Gene3D" id="2.30.40.10">
    <property type="entry name" value="Urease, subunit C, domain 1"/>
    <property type="match status" value="1"/>
</dbReference>
<organism evidence="2 3">
    <name type="scientific">Drechslerella dactyloides</name>
    <name type="common">Nematode-trapping fungus</name>
    <name type="synonym">Arthrobotrys dactyloides</name>
    <dbReference type="NCBI Taxonomy" id="74499"/>
    <lineage>
        <taxon>Eukaryota</taxon>
        <taxon>Fungi</taxon>
        <taxon>Dikarya</taxon>
        <taxon>Ascomycota</taxon>
        <taxon>Pezizomycotina</taxon>
        <taxon>Orbiliomycetes</taxon>
        <taxon>Orbiliales</taxon>
        <taxon>Orbiliaceae</taxon>
        <taxon>Drechslerella</taxon>
    </lineage>
</organism>
<dbReference type="Proteomes" id="UP001221413">
    <property type="component" value="Unassembled WGS sequence"/>
</dbReference>
<evidence type="ECO:0000313" key="3">
    <source>
        <dbReference type="Proteomes" id="UP001221413"/>
    </source>
</evidence>
<dbReference type="GO" id="GO:0016810">
    <property type="term" value="F:hydrolase activity, acting on carbon-nitrogen (but not peptide) bonds"/>
    <property type="evidence" value="ECO:0007669"/>
    <property type="project" value="InterPro"/>
</dbReference>
<dbReference type="InterPro" id="IPR050287">
    <property type="entry name" value="MTA/SAH_deaminase"/>
</dbReference>
<dbReference type="InterPro" id="IPR011059">
    <property type="entry name" value="Metal-dep_hydrolase_composite"/>
</dbReference>
<dbReference type="SUPFAM" id="SSF51556">
    <property type="entry name" value="Metallo-dependent hydrolases"/>
    <property type="match status" value="1"/>
</dbReference>
<dbReference type="SUPFAM" id="SSF51338">
    <property type="entry name" value="Composite domain of metallo-dependent hydrolases"/>
    <property type="match status" value="1"/>
</dbReference>
<proteinExistence type="predicted"/>
<gene>
    <name evidence="2" type="ORF">Dda_8848</name>
</gene>
<dbReference type="InterPro" id="IPR006680">
    <property type="entry name" value="Amidohydro-rel"/>
</dbReference>
<feature type="domain" description="Amidohydrolase-related" evidence="1">
    <location>
        <begin position="57"/>
        <end position="420"/>
    </location>
</feature>
<sequence>MAKSILLRGGTALIHQEGDVVVAEKTDILIVGNNIEKIGKSLSADDAEVLDCTGKLISPGFVDTHHHLWQTQLKGRHANQMLLEYMPTGNVAVYAYQAEDVLIGQLAGMMELVDAGVTTVVDHSHSVYSPQHADAALTASIRSGMRSIFCYSTTFRVEDWTEDKFKLAEEILPPWFMEHFNKLAAGGPYADGRVQLGFGYDALFMPPEVNQKIFKSVRDAGSKLITLHWMRMPVVGQQSSVRLMDEQGLAGPDILISHGNQMDDEEAALVRKHGMSISSTPMTELQMGHGMPMAYDARVRACASLGVDCHSSGAGDMITQMRVGLQAERGRFNQNYVDKGENPWTCKQTVEDAFNLATIKGARACKMEGQIGSIAEGKLADLIIFDGQSPAMVCGAVKNPIASIVMHSSVKDVETVIVDGIIRKRDGKLLPVEGDGGAKLTWSDVARELDKSFQAVEGRASKLNYDMGLEALGAVFRLDWNKFPDI</sequence>
<dbReference type="EMBL" id="JAQGDS010000013">
    <property type="protein sequence ID" value="KAJ6256350.1"/>
    <property type="molecule type" value="Genomic_DNA"/>
</dbReference>
<reference evidence="2" key="1">
    <citation type="submission" date="2023-01" db="EMBL/GenBank/DDBJ databases">
        <title>The chitinases involved in constricting ring structure development in the nematode-trapping fungus Drechslerella dactyloides.</title>
        <authorList>
            <person name="Wang R."/>
            <person name="Zhang L."/>
            <person name="Tang P."/>
            <person name="Li S."/>
            <person name="Liang L."/>
        </authorList>
    </citation>
    <scope>NUCLEOTIDE SEQUENCE</scope>
    <source>
        <strain evidence="2">YMF1.00031</strain>
    </source>
</reference>
<accession>A0AAD6IRR8</accession>
<dbReference type="Gene3D" id="3.20.20.140">
    <property type="entry name" value="Metal-dependent hydrolases"/>
    <property type="match status" value="1"/>
</dbReference>
<dbReference type="Pfam" id="PF01979">
    <property type="entry name" value="Amidohydro_1"/>
    <property type="match status" value="1"/>
</dbReference>
<comment type="caution">
    <text evidence="2">The sequence shown here is derived from an EMBL/GenBank/DDBJ whole genome shotgun (WGS) entry which is preliminary data.</text>
</comment>